<feature type="region of interest" description="Disordered" evidence="2">
    <location>
        <begin position="775"/>
        <end position="800"/>
    </location>
</feature>
<dbReference type="InterPro" id="IPR001394">
    <property type="entry name" value="Peptidase_C19_UCH"/>
</dbReference>
<gene>
    <name evidence="4" type="ORF">OSTQU699_LOCUS759</name>
</gene>
<sequence length="1252" mass="130899">MTLEAEEGLSAEGGTQHEERRGLAQFLFGWAKQRRGRWPEDLPQGRDSKSADGGQQGQDGGLDGACGRDSPASALGSWEDASDGRWAEADEDWGPRPGCAGCLCACLTPQKTAGKGYNLIPSGPGGVGRGAGGEDAGDLGDAAGCEALDGIGDGERGYASESDAVGTAAAGDEWGVSVELVEAFDAGRRPDGADSRVFIVSGEEADDANGGAWDGEEKPEGGGSENAPGFGREPGSEGADRTRKIAEVLEASGGVARRRGGRGRRPAALSGFGLAVLRSRRGRPTTGGDAAQDGASEVPGGEQASECAGQGFGNDSESSAPIGGAGDRTESGAVESSGRQLAESSPGDVSVAGSVAGDGAAEGPPKWQRRKKGVKKSPSLPILGRLRHRRPKAGEAHDSDGLGGSPPDGVAPRHPSGSSARQQESDREASPNARPEKRSLVNCFGWGQQESGSEEVVSRDPCFERLLADNRSPPGVVGLVNLGNSCFLSAALQCLRCTPGLAVSLVPELEELLSAAKEGRVDQPGPSSTPQSPRGSSDGGPRSMSVPPALGFLKQPAHLLLIPPNLCRTFSLPVSLPCDLGGLLAGESGLVGGSATTCTNVVRSLPRPRMARGTSLSALNLELSEAKDMSEWFSGPSGAAPHTGVHKEALQPSPCRCAENPDQKILDVDNTVIPKAKEGASSCEQSGVDPVNLTAQMPSSTDNKLGTAGTKIPKSGGKPPSMKQTDGDESGAKKSKLEGSVEKCIEMMASEGTVINNKQVHATPAVSGMTADSMHGGAGCGDGKPDARQGDNFQSLGPAGRQEDELPLIDLGIDDDACVEPAQPCDTTGSKVMPEVAQDCSLGYGVQAHAVDIHDSPSSSQDMDGSVTPADSGSEGQASETDADNSAMVDKAQSDEPATEVASSSKVAKKPKVAPDFMGAFQKAVLSLCSGEHMSSFNPEGLYQQLELLPQAEHLCDGGQQDCLELVKVFLCALHEHLNCAKPLPAAEDKEEDRHERTKAESVKSESESSKADRMWHSYLSQDSSIVTDMFAGQLQCVRTCHKCGSRTTTYETFWELSLPLAKEDRFLSSWFNGGRGPTCLEDLLRAFTAGEEMRGDCAPNCEKCGQKQNATRRLRVHRFPPVLVLNIKRFKYTKEGREKLTTNITFPVHGLQLQSYTSKESGSRGSNVSYDLCSVSNHFGSLCGGHYTAFCKLRNGHGTDSWFCLNDEHISSVSEEAVVTPNAYVLFYVRQPSGGSAAKAGASKASTFKSA</sequence>
<evidence type="ECO:0000259" key="3">
    <source>
        <dbReference type="PROSITE" id="PS50235"/>
    </source>
</evidence>
<feature type="region of interest" description="Disordered" evidence="2">
    <location>
        <begin position="677"/>
        <end position="737"/>
    </location>
</feature>
<feature type="compositionally biased region" description="Basic and acidic residues" evidence="2">
    <location>
        <begin position="423"/>
        <end position="436"/>
    </location>
</feature>
<feature type="region of interest" description="Disordered" evidence="2">
    <location>
        <begin position="986"/>
        <end position="1009"/>
    </location>
</feature>
<feature type="compositionally biased region" description="Low complexity" evidence="2">
    <location>
        <begin position="344"/>
        <end position="361"/>
    </location>
</feature>
<proteinExistence type="inferred from homology"/>
<dbReference type="InterPro" id="IPR028889">
    <property type="entry name" value="USP"/>
</dbReference>
<feature type="region of interest" description="Disordered" evidence="2">
    <location>
        <begin position="517"/>
        <end position="548"/>
    </location>
</feature>
<dbReference type="PROSITE" id="PS00973">
    <property type="entry name" value="USP_2"/>
    <property type="match status" value="1"/>
</dbReference>
<dbReference type="GO" id="GO:0004843">
    <property type="term" value="F:cysteine-type deubiquitinase activity"/>
    <property type="evidence" value="ECO:0007669"/>
    <property type="project" value="UniProtKB-EC"/>
</dbReference>
<dbReference type="InterPro" id="IPR038765">
    <property type="entry name" value="Papain-like_cys_pep_sf"/>
</dbReference>
<feature type="compositionally biased region" description="Basic residues" evidence="2">
    <location>
        <begin position="256"/>
        <end position="265"/>
    </location>
</feature>
<evidence type="ECO:0000256" key="1">
    <source>
        <dbReference type="ARBA" id="ARBA00009085"/>
    </source>
</evidence>
<evidence type="ECO:0000313" key="5">
    <source>
        <dbReference type="Proteomes" id="UP000708148"/>
    </source>
</evidence>
<feature type="region of interest" description="Disordered" evidence="2">
    <location>
        <begin position="34"/>
        <end position="89"/>
    </location>
</feature>
<feature type="compositionally biased region" description="Basic and acidic residues" evidence="2">
    <location>
        <begin position="992"/>
        <end position="1009"/>
    </location>
</feature>
<feature type="compositionally biased region" description="Polar residues" evidence="2">
    <location>
        <begin position="693"/>
        <end position="704"/>
    </location>
</feature>
<feature type="compositionally biased region" description="Basic and acidic residues" evidence="2">
    <location>
        <begin position="37"/>
        <end position="50"/>
    </location>
</feature>
<name>A0A8S1IM79_9CHLO</name>
<dbReference type="InterPro" id="IPR018200">
    <property type="entry name" value="USP_CS"/>
</dbReference>
<organism evidence="4 5">
    <name type="scientific">Ostreobium quekettii</name>
    <dbReference type="NCBI Taxonomy" id="121088"/>
    <lineage>
        <taxon>Eukaryota</taxon>
        <taxon>Viridiplantae</taxon>
        <taxon>Chlorophyta</taxon>
        <taxon>core chlorophytes</taxon>
        <taxon>Ulvophyceae</taxon>
        <taxon>TCBD clade</taxon>
        <taxon>Bryopsidales</taxon>
        <taxon>Ostreobineae</taxon>
        <taxon>Ostreobiaceae</taxon>
        <taxon>Ostreobium</taxon>
    </lineage>
</organism>
<feature type="region of interest" description="Disordered" evidence="2">
    <location>
        <begin position="202"/>
        <end position="436"/>
    </location>
</feature>
<reference evidence="4" key="1">
    <citation type="submission" date="2020-12" db="EMBL/GenBank/DDBJ databases">
        <authorList>
            <person name="Iha C."/>
        </authorList>
    </citation>
    <scope>NUCLEOTIDE SEQUENCE</scope>
</reference>
<keyword evidence="5" id="KW-1185">Reference proteome</keyword>
<dbReference type="PANTHER" id="PTHR21646:SF23">
    <property type="entry name" value="UBIQUITIN CARBOXYL-TERMINAL HYDROLASE USP2"/>
    <property type="match status" value="1"/>
</dbReference>
<feature type="region of interest" description="Disordered" evidence="2">
    <location>
        <begin position="1"/>
        <end position="20"/>
    </location>
</feature>
<dbReference type="InterPro" id="IPR050185">
    <property type="entry name" value="Ub_carboxyl-term_hydrolase"/>
</dbReference>
<dbReference type="OrthoDB" id="292964at2759"/>
<dbReference type="Gene3D" id="3.90.70.10">
    <property type="entry name" value="Cysteine proteinases"/>
    <property type="match status" value="2"/>
</dbReference>
<dbReference type="PROSITE" id="PS00972">
    <property type="entry name" value="USP_1"/>
    <property type="match status" value="1"/>
</dbReference>
<feature type="compositionally biased region" description="Basic and acidic residues" evidence="2">
    <location>
        <begin position="234"/>
        <end position="247"/>
    </location>
</feature>
<feature type="compositionally biased region" description="Low complexity" evidence="2">
    <location>
        <begin position="530"/>
        <end position="545"/>
    </location>
</feature>
<comment type="similarity">
    <text evidence="1">Belongs to the peptidase C19 family.</text>
</comment>
<dbReference type="EMBL" id="CAJHUC010000338">
    <property type="protein sequence ID" value="CAD7695398.1"/>
    <property type="molecule type" value="Genomic_DNA"/>
</dbReference>
<dbReference type="PROSITE" id="PS50235">
    <property type="entry name" value="USP_3"/>
    <property type="match status" value="1"/>
</dbReference>
<dbReference type="GO" id="GO:0016579">
    <property type="term" value="P:protein deubiquitination"/>
    <property type="evidence" value="ECO:0007669"/>
    <property type="project" value="InterPro"/>
</dbReference>
<evidence type="ECO:0000313" key="4">
    <source>
        <dbReference type="EMBL" id="CAD7695398.1"/>
    </source>
</evidence>
<dbReference type="CDD" id="cd02674">
    <property type="entry name" value="Peptidase_C19R"/>
    <property type="match status" value="1"/>
</dbReference>
<feature type="domain" description="USP" evidence="3">
    <location>
        <begin position="878"/>
        <end position="1232"/>
    </location>
</feature>
<comment type="caution">
    <text evidence="4">The sequence shown here is derived from an EMBL/GenBank/DDBJ whole genome shotgun (WGS) entry which is preliminary data.</text>
</comment>
<dbReference type="GO" id="GO:0006508">
    <property type="term" value="P:proteolysis"/>
    <property type="evidence" value="ECO:0007669"/>
    <property type="project" value="UniProtKB-KW"/>
</dbReference>
<protein>
    <recommendedName>
        <fullName evidence="3">USP domain-containing protein</fullName>
    </recommendedName>
</protein>
<dbReference type="PANTHER" id="PTHR21646">
    <property type="entry name" value="UBIQUITIN CARBOXYL-TERMINAL HYDROLASE"/>
    <property type="match status" value="1"/>
</dbReference>
<feature type="compositionally biased region" description="Polar residues" evidence="2">
    <location>
        <begin position="856"/>
        <end position="880"/>
    </location>
</feature>
<feature type="compositionally biased region" description="Gly residues" evidence="2">
    <location>
        <begin position="54"/>
        <end position="64"/>
    </location>
</feature>
<dbReference type="AlphaFoldDB" id="A0A8S1IM79"/>
<accession>A0A8S1IM79</accession>
<dbReference type="Pfam" id="PF00443">
    <property type="entry name" value="UCH"/>
    <property type="match status" value="1"/>
</dbReference>
<dbReference type="SUPFAM" id="SSF54001">
    <property type="entry name" value="Cysteine proteinases"/>
    <property type="match status" value="1"/>
</dbReference>
<dbReference type="Proteomes" id="UP000708148">
    <property type="component" value="Unassembled WGS sequence"/>
</dbReference>
<evidence type="ECO:0000256" key="2">
    <source>
        <dbReference type="SAM" id="MobiDB-lite"/>
    </source>
</evidence>
<feature type="region of interest" description="Disordered" evidence="2">
    <location>
        <begin position="854"/>
        <end position="909"/>
    </location>
</feature>